<feature type="domain" description="MIP18 family-like" evidence="1">
    <location>
        <begin position="12"/>
        <end position="71"/>
    </location>
</feature>
<evidence type="ECO:0000259" key="2">
    <source>
        <dbReference type="Pfam" id="PF23451"/>
    </source>
</evidence>
<accession>A0A5N4WSA7</accession>
<comment type="caution">
    <text evidence="3">The sequence shown here is derived from an EMBL/GenBank/DDBJ whole genome shotgun (WGS) entry which is preliminary data.</text>
</comment>
<evidence type="ECO:0000313" key="3">
    <source>
        <dbReference type="EMBL" id="KAB1859572.1"/>
    </source>
</evidence>
<feature type="domain" description="PaaD zinc beta ribbon" evidence="2">
    <location>
        <begin position="118"/>
        <end position="164"/>
    </location>
</feature>
<dbReference type="RefSeq" id="WP_151503653.1">
    <property type="nucleotide sequence ID" value="NZ_VXLD01000001.1"/>
</dbReference>
<dbReference type="InterPro" id="IPR056572">
    <property type="entry name" value="Zn_ribbon_PaaD"/>
</dbReference>
<dbReference type="InterPro" id="IPR052339">
    <property type="entry name" value="Fe-S_Maturation_MIP18"/>
</dbReference>
<dbReference type="Proteomes" id="UP000325788">
    <property type="component" value="Unassembled WGS sequence"/>
</dbReference>
<reference evidence="3 4" key="1">
    <citation type="submission" date="2019-09" db="EMBL/GenBank/DDBJ databases">
        <title>Draft genome sequence of Acinetobacter tandoii W4-4-4 isolated from environmental water sample.</title>
        <authorList>
            <person name="Wee S.K."/>
            <person name="Yan B."/>
            <person name="Mustaffa S.B."/>
            <person name="Yap E.P.H."/>
        </authorList>
    </citation>
    <scope>NUCLEOTIDE SEQUENCE [LARGE SCALE GENOMIC DNA]</scope>
    <source>
        <strain evidence="3 4">W4-4-4</strain>
    </source>
</reference>
<dbReference type="PANTHER" id="PTHR42831">
    <property type="entry name" value="FE-S PROTEIN MATURATION AUXILIARY FACTOR YITW"/>
    <property type="match status" value="1"/>
</dbReference>
<name>A0A5N4WSA7_9GAMM</name>
<gene>
    <name evidence="3" type="primary">paaJ</name>
    <name evidence="3" type="ORF">F4W09_00075</name>
</gene>
<dbReference type="SUPFAM" id="SSF117916">
    <property type="entry name" value="Fe-S cluster assembly (FSCA) domain-like"/>
    <property type="match status" value="1"/>
</dbReference>
<dbReference type="EMBL" id="VXLD01000001">
    <property type="protein sequence ID" value="KAB1859572.1"/>
    <property type="molecule type" value="Genomic_DNA"/>
</dbReference>
<dbReference type="Pfam" id="PF23451">
    <property type="entry name" value="Zn_ribbon_PaaD"/>
    <property type="match status" value="1"/>
</dbReference>
<dbReference type="Pfam" id="PF01883">
    <property type="entry name" value="FeS_assembly_P"/>
    <property type="match status" value="1"/>
</dbReference>
<organism evidence="3 4">
    <name type="scientific">Acinetobacter tandoii</name>
    <dbReference type="NCBI Taxonomy" id="202954"/>
    <lineage>
        <taxon>Bacteria</taxon>
        <taxon>Pseudomonadati</taxon>
        <taxon>Pseudomonadota</taxon>
        <taxon>Gammaproteobacteria</taxon>
        <taxon>Moraxellales</taxon>
        <taxon>Moraxellaceae</taxon>
        <taxon>Acinetobacter</taxon>
    </lineage>
</organism>
<proteinExistence type="predicted"/>
<dbReference type="InterPro" id="IPR011883">
    <property type="entry name" value="PaaD-like"/>
</dbReference>
<evidence type="ECO:0000259" key="1">
    <source>
        <dbReference type="Pfam" id="PF01883"/>
    </source>
</evidence>
<evidence type="ECO:0000313" key="4">
    <source>
        <dbReference type="Proteomes" id="UP000325788"/>
    </source>
</evidence>
<dbReference type="InterPro" id="IPR002744">
    <property type="entry name" value="MIP18-like"/>
</dbReference>
<dbReference type="NCBIfam" id="TIGR02159">
    <property type="entry name" value="PA_CoA_Oxy4"/>
    <property type="match status" value="1"/>
</dbReference>
<protein>
    <submittedName>
        <fullName evidence="3">Phenylacetate-CoA oxygenase subunit PaaJ</fullName>
    </submittedName>
</protein>
<sequence length="166" mass="18214">MNLIRHVADVCWSVLAEVSDPEIPVLSVLDLGMIRGVELNDQNEIVVRLTPTYSGCPATDVLTADITQAFAAKGLTPVKVVVDLSEVWTTDWMSEAGKEKLQQYGIAPPQGNSHSCGTHVALTDGIQCPRCHSQHTKLLSEFSSTACKALYRCQDCLEPFDYFKCI</sequence>
<dbReference type="InterPro" id="IPR034904">
    <property type="entry name" value="FSCA_dom_sf"/>
</dbReference>
<dbReference type="AlphaFoldDB" id="A0A5N4WSA7"/>
<dbReference type="Gene3D" id="3.30.300.130">
    <property type="entry name" value="Fe-S cluster assembly (FSCA)"/>
    <property type="match status" value="1"/>
</dbReference>
<dbReference type="PANTHER" id="PTHR42831:SF3">
    <property type="entry name" value="1,2-PHENYLACETYL-COA EPOXIDASE, SUBUNIT D-RELATED"/>
    <property type="match status" value="1"/>
</dbReference>